<dbReference type="PANTHER" id="PTHR31528">
    <property type="entry name" value="4-AMINO-5-HYDROXYMETHYL-2-METHYLPYRIMIDINE PHOSPHATE SYNTHASE THI11-RELATED"/>
    <property type="match status" value="1"/>
</dbReference>
<accession>A0ABY2XJY8</accession>
<evidence type="ECO:0000259" key="1">
    <source>
        <dbReference type="Pfam" id="PF09084"/>
    </source>
</evidence>
<dbReference type="SUPFAM" id="SSF53850">
    <property type="entry name" value="Periplasmic binding protein-like II"/>
    <property type="match status" value="1"/>
</dbReference>
<evidence type="ECO:0000313" key="2">
    <source>
        <dbReference type="EMBL" id="TMW11923.1"/>
    </source>
</evidence>
<dbReference type="Pfam" id="PF09084">
    <property type="entry name" value="NMT1"/>
    <property type="match status" value="1"/>
</dbReference>
<reference evidence="2 3" key="1">
    <citation type="submission" date="2019-05" db="EMBL/GenBank/DDBJ databases">
        <title>Genome of Alcanivorax gelatiniphagus, an oil degrading marine bacteria.</title>
        <authorList>
            <person name="Kwon K.K."/>
        </authorList>
    </citation>
    <scope>NUCLEOTIDE SEQUENCE [LARGE SCALE GENOMIC DNA]</scope>
    <source>
        <strain evidence="2 3">MEBiC 08158</strain>
    </source>
</reference>
<organism evidence="2 3">
    <name type="scientific">Alloalcanivorax gelatiniphagus</name>
    <dbReference type="NCBI Taxonomy" id="1194167"/>
    <lineage>
        <taxon>Bacteria</taxon>
        <taxon>Pseudomonadati</taxon>
        <taxon>Pseudomonadota</taxon>
        <taxon>Gammaproteobacteria</taxon>
        <taxon>Oceanospirillales</taxon>
        <taxon>Alcanivoracaceae</taxon>
        <taxon>Alloalcanivorax</taxon>
    </lineage>
</organism>
<protein>
    <submittedName>
        <fullName evidence="2">ABC transporter substrate-binding protein</fullName>
    </submittedName>
</protein>
<gene>
    <name evidence="2" type="ORF">FGS76_12925</name>
</gene>
<sequence length="406" mass="44077">MFCITGSIEGAMPKRHRYGQKITLVGCTPRILSCLALNAQARGRAPATRAGEMCMQPRTALLPGASRGRPLRALLGLLAALTLCLAPAAQAERKVRFTANWAFEASNAPFVLAAQRGYFEEEGLDVTVDAGEGSSAVITRIAGGSYEAGFGDINTLIEFNARHPDNRQRMVYMIYNRPPLAIITLKESGIEAPKQLEGKAIGAPANDSAYRMFPLFAEAAGLDSDKIRFENVAPNLREAMLVQGKVDAIAGFPPSAVPNLLKLGIDQDDIRIFYYSDYGVPLYSNGLIVTERMIEQEPEVVQGLVRASHRGLKASIDDPLAAAEALREKDSLINVELEQQRMRFLIDNQLITEEVKKNGLGAVDPQRLAASIEVVAEALELDNPPAPDQVFDGAFLDALEDRSVAQ</sequence>
<dbReference type="InterPro" id="IPR027939">
    <property type="entry name" value="NMT1/THI5"/>
</dbReference>
<dbReference type="Gene3D" id="3.40.190.10">
    <property type="entry name" value="Periplasmic binding protein-like II"/>
    <property type="match status" value="2"/>
</dbReference>
<comment type="caution">
    <text evidence="2">The sequence shown here is derived from an EMBL/GenBank/DDBJ whole genome shotgun (WGS) entry which is preliminary data.</text>
</comment>
<feature type="domain" description="SsuA/THI5-like" evidence="1">
    <location>
        <begin position="108"/>
        <end position="321"/>
    </location>
</feature>
<dbReference type="PANTHER" id="PTHR31528:SF15">
    <property type="entry name" value="RIBOFLAVIN-BINDING PROTEIN RIBY"/>
    <property type="match status" value="1"/>
</dbReference>
<keyword evidence="3" id="KW-1185">Reference proteome</keyword>
<name>A0ABY2XJY8_9GAMM</name>
<evidence type="ECO:0000313" key="3">
    <source>
        <dbReference type="Proteomes" id="UP000739180"/>
    </source>
</evidence>
<dbReference type="Proteomes" id="UP000739180">
    <property type="component" value="Unassembled WGS sequence"/>
</dbReference>
<proteinExistence type="predicted"/>
<dbReference type="EMBL" id="VCQT01000038">
    <property type="protein sequence ID" value="TMW11923.1"/>
    <property type="molecule type" value="Genomic_DNA"/>
</dbReference>
<dbReference type="InterPro" id="IPR015168">
    <property type="entry name" value="SsuA/THI5"/>
</dbReference>